<organism evidence="1 2">
    <name type="scientific">Segniliparus rugosus (strain ATCC BAA-974 / DSM 45345 / CCUG 50838 / CIP 108380 / JCM 13579 / CDC 945)</name>
    <dbReference type="NCBI Taxonomy" id="679197"/>
    <lineage>
        <taxon>Bacteria</taxon>
        <taxon>Bacillati</taxon>
        <taxon>Actinomycetota</taxon>
        <taxon>Actinomycetes</taxon>
        <taxon>Mycobacteriales</taxon>
        <taxon>Segniliparaceae</taxon>
        <taxon>Segniliparus</taxon>
    </lineage>
</organism>
<proteinExistence type="predicted"/>
<gene>
    <name evidence="1" type="ORF">HMPREF9336_02200</name>
</gene>
<evidence type="ECO:0000313" key="2">
    <source>
        <dbReference type="Proteomes" id="UP000004816"/>
    </source>
</evidence>
<comment type="caution">
    <text evidence="1">The sequence shown here is derived from an EMBL/GenBank/DDBJ whole genome shotgun (WGS) entry which is preliminary data.</text>
</comment>
<dbReference type="RefSeq" id="WP_007470327.1">
    <property type="nucleotide sequence ID" value="NZ_KI391953.1"/>
</dbReference>
<accession>E5XRS8</accession>
<dbReference type="Pfam" id="PF25681">
    <property type="entry name" value="Phage_TTP_17"/>
    <property type="match status" value="2"/>
</dbReference>
<dbReference type="Proteomes" id="UP000004816">
    <property type="component" value="Unassembled WGS sequence"/>
</dbReference>
<dbReference type="OrthoDB" id="4094653at2"/>
<sequence length="293" mass="30685">MALNDNAVLTAAVGYIYTAPVGTARPTAAELATIDPISFGAQVQTLKVENATGGTFTVKKEAADTPVVVAFDASAAAVQTALESLPSLGAGNVLVTGASLADGLSVAFVGQLQGKAFPALLTSSASLEGSGATASAVIAAAPNGWSMVGHTSRNDMPEFGFDGGNRETRGTWQNAKLREIETESPADYLTVKLQQVDTAAFELYYGKNDSTEPGVFGVSGDTGKVNERAFFVIIVDGEDKVGFYVPKASVSRDDGVDLPIDDFASFPIKATFLKHGSRNLYEWINEDWFPLAS</sequence>
<dbReference type="eggNOG" id="ENOG5033HGM">
    <property type="taxonomic scope" value="Bacteria"/>
</dbReference>
<dbReference type="AlphaFoldDB" id="E5XRS8"/>
<reference evidence="1 2" key="1">
    <citation type="journal article" date="2011" name="Stand. Genomic Sci.">
        <title>High quality draft genome sequence of Segniliparus rugosus CDC 945(T)= (ATCC BAA-974(T)).</title>
        <authorList>
            <person name="Earl A.M."/>
            <person name="Desjardins C.A."/>
            <person name="Fitzgerald M.G."/>
            <person name="Arachchi H.M."/>
            <person name="Zeng Q."/>
            <person name="Mehta T."/>
            <person name="Griggs A."/>
            <person name="Birren B.W."/>
            <person name="Toney N.C."/>
            <person name="Carr J."/>
            <person name="Posey J."/>
            <person name="Butler W.R."/>
        </authorList>
    </citation>
    <scope>NUCLEOTIDE SEQUENCE [LARGE SCALE GENOMIC DNA]</scope>
    <source>
        <strain evidence="2">ATCC BAA-974 / DSM 45345 / CCUG 50838 / CIP 108380 / JCM 13579 / CDC 945</strain>
    </source>
</reference>
<keyword evidence="2" id="KW-1185">Reference proteome</keyword>
<evidence type="ECO:0000313" key="1">
    <source>
        <dbReference type="EMBL" id="EFV12943.1"/>
    </source>
</evidence>
<name>E5XRS8_SEGRC</name>
<dbReference type="STRING" id="679197.HMPREF9336_02200"/>
<dbReference type="HOGENOM" id="CLU_949611_0_0_11"/>
<dbReference type="InterPro" id="IPR058154">
    <property type="entry name" value="Bxb1_TTP-like"/>
</dbReference>
<evidence type="ECO:0008006" key="3">
    <source>
        <dbReference type="Google" id="ProtNLM"/>
    </source>
</evidence>
<protein>
    <recommendedName>
        <fullName evidence="3">Major tail protein</fullName>
    </recommendedName>
</protein>
<dbReference type="EMBL" id="ACZI02000002">
    <property type="protein sequence ID" value="EFV12943.1"/>
    <property type="molecule type" value="Genomic_DNA"/>
</dbReference>